<dbReference type="PRINTS" id="PR01166">
    <property type="entry name" value="CYCOXIDASEII"/>
</dbReference>
<dbReference type="AlphaFoldDB" id="A0AAW9SY40"/>
<evidence type="ECO:0000256" key="3">
    <source>
        <dbReference type="ARBA" id="ARBA00022448"/>
    </source>
</evidence>
<evidence type="ECO:0000313" key="13">
    <source>
        <dbReference type="Proteomes" id="UP001223646"/>
    </source>
</evidence>
<feature type="signal peptide" evidence="10">
    <location>
        <begin position="1"/>
        <end position="27"/>
    </location>
</feature>
<keyword evidence="5" id="KW-0249">Electron transport</keyword>
<name>A0AAW9SY40_CORAY</name>
<proteinExistence type="inferred from homology"/>
<dbReference type="RefSeq" id="WP_284825587.1">
    <property type="nucleotide sequence ID" value="NZ_JASOOY020000011.1"/>
</dbReference>
<dbReference type="GO" id="GO:0004129">
    <property type="term" value="F:cytochrome-c oxidase activity"/>
    <property type="evidence" value="ECO:0007669"/>
    <property type="project" value="InterPro"/>
</dbReference>
<feature type="region of interest" description="Disordered" evidence="8">
    <location>
        <begin position="365"/>
        <end position="391"/>
    </location>
</feature>
<dbReference type="SUPFAM" id="SSF81464">
    <property type="entry name" value="Cytochrome c oxidase subunit II-like, transmembrane region"/>
    <property type="match status" value="1"/>
</dbReference>
<feature type="domain" description="Cytochrome oxidase subunit II copper A binding" evidence="11">
    <location>
        <begin position="141"/>
        <end position="338"/>
    </location>
</feature>
<gene>
    <name evidence="12" type="ORF">QP460_004225</name>
</gene>
<reference evidence="12" key="2">
    <citation type="submission" date="2024-05" db="EMBL/GenBank/DDBJ databases">
        <authorList>
            <person name="Wolfe A."/>
        </authorList>
    </citation>
    <scope>NUCLEOTIDE SEQUENCE</scope>
    <source>
        <strain evidence="12">UMB1064</strain>
    </source>
</reference>
<evidence type="ECO:0000259" key="11">
    <source>
        <dbReference type="PROSITE" id="PS50857"/>
    </source>
</evidence>
<evidence type="ECO:0000256" key="8">
    <source>
        <dbReference type="SAM" id="MobiDB-lite"/>
    </source>
</evidence>
<dbReference type="PANTHER" id="PTHR22888">
    <property type="entry name" value="CYTOCHROME C OXIDASE, SUBUNIT II"/>
    <property type="match status" value="1"/>
</dbReference>
<evidence type="ECO:0000256" key="10">
    <source>
        <dbReference type="SAM" id="SignalP"/>
    </source>
</evidence>
<evidence type="ECO:0000256" key="1">
    <source>
        <dbReference type="ARBA" id="ARBA00004141"/>
    </source>
</evidence>
<sequence length="391" mass="43731">MNQRRKFGVARKLGVLGVAAGSAALLAGCDVNPPENGFFKLLRFGWPEGVTPEAQSMGNFWVWTWVAAWIIGIIVWGVTLYSMANFTAKKAEKKGKGEFPRQTAYSVPVELSLTILPILIVMALFFFTVQTQDKVTALDKDPEVTVDVTGFQWNWKFGYANISADLMGGEEYNGRIEKPADEQFFTEGGHEVPSAEDRAKQKEHPVHGRSKESLDYLHYDEIETLGTTEEVPVLVVPEDTAIQFDLASADVIHSFWVPEFLFKRDVFPHPEANKSNRVFQIEKIDSEKMANRPEDNPSDKVKNAFVGRCAEMCGTYHAMMNFEIRAVSREAFTEYIKFRQENPEATNADALKHIGEPAFAVSTSPFNSGRVDTRDMGDRGANTIDLNATAK</sequence>
<dbReference type="Proteomes" id="UP001223646">
    <property type="component" value="Unassembled WGS sequence"/>
</dbReference>
<evidence type="ECO:0000256" key="6">
    <source>
        <dbReference type="ARBA" id="ARBA00022989"/>
    </source>
</evidence>
<keyword evidence="6 9" id="KW-1133">Transmembrane helix</keyword>
<organism evidence="12 13">
    <name type="scientific">Corynebacterium amycolatum</name>
    <dbReference type="NCBI Taxonomy" id="43765"/>
    <lineage>
        <taxon>Bacteria</taxon>
        <taxon>Bacillati</taxon>
        <taxon>Actinomycetota</taxon>
        <taxon>Actinomycetes</taxon>
        <taxon>Mycobacteriales</taxon>
        <taxon>Corynebacteriaceae</taxon>
        <taxon>Corynebacterium</taxon>
    </lineage>
</organism>
<dbReference type="GO" id="GO:0005507">
    <property type="term" value="F:copper ion binding"/>
    <property type="evidence" value="ECO:0007669"/>
    <property type="project" value="InterPro"/>
</dbReference>
<dbReference type="EMBL" id="JASOOY020000011">
    <property type="protein sequence ID" value="MEO3716791.1"/>
    <property type="molecule type" value="Genomic_DNA"/>
</dbReference>
<dbReference type="SUPFAM" id="SSF49503">
    <property type="entry name" value="Cupredoxins"/>
    <property type="match status" value="1"/>
</dbReference>
<feature type="chain" id="PRO_5043645500" evidence="10">
    <location>
        <begin position="28"/>
        <end position="391"/>
    </location>
</feature>
<dbReference type="PROSITE" id="PS51257">
    <property type="entry name" value="PROKAR_LIPOPROTEIN"/>
    <property type="match status" value="1"/>
</dbReference>
<accession>A0AAW9SY40</accession>
<dbReference type="Gene3D" id="2.60.40.420">
    <property type="entry name" value="Cupredoxins - blue copper proteins"/>
    <property type="match status" value="1"/>
</dbReference>
<dbReference type="Gene3D" id="1.10.287.90">
    <property type="match status" value="1"/>
</dbReference>
<reference evidence="12" key="1">
    <citation type="submission" date="2023-05" db="EMBL/GenBank/DDBJ databases">
        <authorList>
            <person name="Du J."/>
        </authorList>
    </citation>
    <scope>NUCLEOTIDE SEQUENCE</scope>
    <source>
        <strain evidence="12">UMB1064</strain>
    </source>
</reference>
<comment type="caution">
    <text evidence="12">The sequence shown here is derived from an EMBL/GenBank/DDBJ whole genome shotgun (WGS) entry which is preliminary data.</text>
</comment>
<dbReference type="GO" id="GO:0016020">
    <property type="term" value="C:membrane"/>
    <property type="evidence" value="ECO:0007669"/>
    <property type="project" value="UniProtKB-SubCell"/>
</dbReference>
<dbReference type="GO" id="GO:0042773">
    <property type="term" value="P:ATP synthesis coupled electron transport"/>
    <property type="evidence" value="ECO:0007669"/>
    <property type="project" value="TreeGrafter"/>
</dbReference>
<evidence type="ECO:0000313" key="12">
    <source>
        <dbReference type="EMBL" id="MEO3716791.1"/>
    </source>
</evidence>
<dbReference type="InterPro" id="IPR008972">
    <property type="entry name" value="Cupredoxin"/>
</dbReference>
<dbReference type="InterPro" id="IPR036257">
    <property type="entry name" value="Cyt_c_oxidase_su2_TM_sf"/>
</dbReference>
<protein>
    <submittedName>
        <fullName evidence="12">Cytochrome c oxidase subunit II</fullName>
    </submittedName>
</protein>
<dbReference type="InterPro" id="IPR002429">
    <property type="entry name" value="CcO_II-like_C"/>
</dbReference>
<keyword evidence="4 9" id="KW-0812">Transmembrane</keyword>
<feature type="transmembrane region" description="Helical" evidence="9">
    <location>
        <begin position="60"/>
        <end position="84"/>
    </location>
</feature>
<feature type="transmembrane region" description="Helical" evidence="9">
    <location>
        <begin position="105"/>
        <end position="127"/>
    </location>
</feature>
<comment type="subcellular location">
    <subcellularLocation>
        <location evidence="1">Membrane</location>
        <topology evidence="1">Multi-pass membrane protein</topology>
    </subcellularLocation>
</comment>
<evidence type="ECO:0000256" key="5">
    <source>
        <dbReference type="ARBA" id="ARBA00022982"/>
    </source>
</evidence>
<evidence type="ECO:0000256" key="4">
    <source>
        <dbReference type="ARBA" id="ARBA00022692"/>
    </source>
</evidence>
<evidence type="ECO:0000256" key="9">
    <source>
        <dbReference type="SAM" id="Phobius"/>
    </source>
</evidence>
<keyword evidence="10" id="KW-0732">Signal</keyword>
<evidence type="ECO:0000256" key="7">
    <source>
        <dbReference type="ARBA" id="ARBA00023136"/>
    </source>
</evidence>
<comment type="similarity">
    <text evidence="2">Belongs to the cytochrome c oxidase subunit 2 family.</text>
</comment>
<keyword evidence="3" id="KW-0813">Transport</keyword>
<dbReference type="PANTHER" id="PTHR22888:SF9">
    <property type="entry name" value="CYTOCHROME C OXIDASE SUBUNIT 2"/>
    <property type="match status" value="1"/>
</dbReference>
<dbReference type="PROSITE" id="PS50857">
    <property type="entry name" value="COX2_CUA"/>
    <property type="match status" value="1"/>
</dbReference>
<evidence type="ECO:0000256" key="2">
    <source>
        <dbReference type="ARBA" id="ARBA00007866"/>
    </source>
</evidence>
<dbReference type="InterPro" id="IPR045187">
    <property type="entry name" value="CcO_II"/>
</dbReference>
<keyword evidence="7 9" id="KW-0472">Membrane</keyword>